<keyword evidence="3" id="KW-1185">Reference proteome</keyword>
<proteinExistence type="predicted"/>
<sequence length="95" mass="10923">MTELRNEYQKEQMSKAELAHELQVLKEQYEKIKDDYILLIAFAAVDIANSDLDTMEGLDPSEAARKLEQLQQQFVGGEQVRCGKSSFHKKHKTPL</sequence>
<accession>A0A3P6TXH4</accession>
<evidence type="ECO:0000256" key="1">
    <source>
        <dbReference type="SAM" id="Coils"/>
    </source>
</evidence>
<protein>
    <submittedName>
        <fullName evidence="2">Uncharacterized protein</fullName>
    </submittedName>
</protein>
<evidence type="ECO:0000313" key="2">
    <source>
        <dbReference type="EMBL" id="VDK83670.1"/>
    </source>
</evidence>
<gene>
    <name evidence="2" type="ORF">CGOC_LOCUS8168</name>
</gene>
<evidence type="ECO:0000313" key="3">
    <source>
        <dbReference type="Proteomes" id="UP000271889"/>
    </source>
</evidence>
<name>A0A3P6TXH4_CYLGO</name>
<feature type="coiled-coil region" evidence="1">
    <location>
        <begin position="1"/>
        <end position="35"/>
    </location>
</feature>
<keyword evidence="1" id="KW-0175">Coiled coil</keyword>
<dbReference type="AlphaFoldDB" id="A0A3P6TXH4"/>
<dbReference type="EMBL" id="UYRV01029526">
    <property type="protein sequence ID" value="VDK83670.1"/>
    <property type="molecule type" value="Genomic_DNA"/>
</dbReference>
<organism evidence="2 3">
    <name type="scientific">Cylicostephanus goldi</name>
    <name type="common">Nematode worm</name>
    <dbReference type="NCBI Taxonomy" id="71465"/>
    <lineage>
        <taxon>Eukaryota</taxon>
        <taxon>Metazoa</taxon>
        <taxon>Ecdysozoa</taxon>
        <taxon>Nematoda</taxon>
        <taxon>Chromadorea</taxon>
        <taxon>Rhabditida</taxon>
        <taxon>Rhabditina</taxon>
        <taxon>Rhabditomorpha</taxon>
        <taxon>Strongyloidea</taxon>
        <taxon>Strongylidae</taxon>
        <taxon>Cylicostephanus</taxon>
    </lineage>
</organism>
<dbReference type="Proteomes" id="UP000271889">
    <property type="component" value="Unassembled WGS sequence"/>
</dbReference>
<reference evidence="2 3" key="1">
    <citation type="submission" date="2018-11" db="EMBL/GenBank/DDBJ databases">
        <authorList>
            <consortium name="Pathogen Informatics"/>
        </authorList>
    </citation>
    <scope>NUCLEOTIDE SEQUENCE [LARGE SCALE GENOMIC DNA]</scope>
</reference>